<dbReference type="Pfam" id="PF01435">
    <property type="entry name" value="Peptidase_M48"/>
    <property type="match status" value="1"/>
</dbReference>
<dbReference type="CDD" id="cd07325">
    <property type="entry name" value="M48_Ste24p_like"/>
    <property type="match status" value="1"/>
</dbReference>
<keyword evidence="7 11" id="KW-0862">Zinc</keyword>
<comment type="cofactor">
    <cofactor evidence="11">
        <name>Zn(2+)</name>
        <dbReference type="ChEBI" id="CHEBI:29105"/>
    </cofactor>
    <text evidence="11">Binds 1 zinc ion per subunit.</text>
</comment>
<comment type="subcellular location">
    <subcellularLocation>
        <location evidence="1">Cell membrane</location>
        <topology evidence="1">Multi-pass membrane protein</topology>
    </subcellularLocation>
</comment>
<name>A0ABR9U423_9NOSO</name>
<evidence type="ECO:0000256" key="4">
    <source>
        <dbReference type="ARBA" id="ARBA00022692"/>
    </source>
</evidence>
<evidence type="ECO:0000256" key="1">
    <source>
        <dbReference type="ARBA" id="ARBA00004651"/>
    </source>
</evidence>
<evidence type="ECO:0000256" key="9">
    <source>
        <dbReference type="ARBA" id="ARBA00023049"/>
    </source>
</evidence>
<evidence type="ECO:0000313" key="14">
    <source>
        <dbReference type="Proteomes" id="UP000647836"/>
    </source>
</evidence>
<evidence type="ECO:0000256" key="3">
    <source>
        <dbReference type="ARBA" id="ARBA00022670"/>
    </source>
</evidence>
<dbReference type="Proteomes" id="UP000647836">
    <property type="component" value="Unassembled WGS sequence"/>
</dbReference>
<dbReference type="EMBL" id="JADEXF010000840">
    <property type="protein sequence ID" value="MBE9107409.1"/>
    <property type="molecule type" value="Genomic_DNA"/>
</dbReference>
<comment type="similarity">
    <text evidence="11">Belongs to the peptidase M48 family.</text>
</comment>
<keyword evidence="8" id="KW-1133">Transmembrane helix</keyword>
<evidence type="ECO:0000256" key="10">
    <source>
        <dbReference type="ARBA" id="ARBA00023136"/>
    </source>
</evidence>
<accession>A0ABR9U423</accession>
<dbReference type="PANTHER" id="PTHR43221">
    <property type="entry name" value="PROTEASE HTPX"/>
    <property type="match status" value="1"/>
</dbReference>
<dbReference type="PANTHER" id="PTHR43221:SF1">
    <property type="entry name" value="PROTEASE HTPX"/>
    <property type="match status" value="1"/>
</dbReference>
<evidence type="ECO:0000256" key="11">
    <source>
        <dbReference type="RuleBase" id="RU003983"/>
    </source>
</evidence>
<dbReference type="InterPro" id="IPR050083">
    <property type="entry name" value="HtpX_protease"/>
</dbReference>
<keyword evidence="14" id="KW-1185">Reference proteome</keyword>
<evidence type="ECO:0000256" key="2">
    <source>
        <dbReference type="ARBA" id="ARBA00022475"/>
    </source>
</evidence>
<keyword evidence="2" id="KW-1003">Cell membrane</keyword>
<keyword evidence="6 11" id="KW-0378">Hydrolase</keyword>
<evidence type="ECO:0000256" key="5">
    <source>
        <dbReference type="ARBA" id="ARBA00022723"/>
    </source>
</evidence>
<reference evidence="13 14" key="1">
    <citation type="submission" date="2020-10" db="EMBL/GenBank/DDBJ databases">
        <authorList>
            <person name="Castelo-Branco R."/>
            <person name="Eusebio N."/>
            <person name="Adriana R."/>
            <person name="Vieira A."/>
            <person name="Brugerolle De Fraissinette N."/>
            <person name="Rezende De Castro R."/>
            <person name="Schneider M.P."/>
            <person name="Vasconcelos V."/>
            <person name="Leao P.N."/>
        </authorList>
    </citation>
    <scope>NUCLEOTIDE SEQUENCE [LARGE SCALE GENOMIC DNA]</scope>
    <source>
        <strain evidence="13 14">LEGE 07299</strain>
    </source>
</reference>
<evidence type="ECO:0000313" key="13">
    <source>
        <dbReference type="EMBL" id="MBE9107409.1"/>
    </source>
</evidence>
<keyword evidence="3 11" id="KW-0645">Protease</keyword>
<evidence type="ECO:0000256" key="8">
    <source>
        <dbReference type="ARBA" id="ARBA00022989"/>
    </source>
</evidence>
<evidence type="ECO:0000256" key="6">
    <source>
        <dbReference type="ARBA" id="ARBA00022801"/>
    </source>
</evidence>
<dbReference type="Gene3D" id="3.30.2010.10">
    <property type="entry name" value="Metalloproteases ('zincins'), catalytic domain"/>
    <property type="match status" value="1"/>
</dbReference>
<evidence type="ECO:0000259" key="12">
    <source>
        <dbReference type="Pfam" id="PF01435"/>
    </source>
</evidence>
<proteinExistence type="inferred from homology"/>
<keyword evidence="5" id="KW-0479">Metal-binding</keyword>
<keyword evidence="10" id="KW-0472">Membrane</keyword>
<evidence type="ECO:0000256" key="7">
    <source>
        <dbReference type="ARBA" id="ARBA00022833"/>
    </source>
</evidence>
<gene>
    <name evidence="13" type="ORF">IQ229_21495</name>
</gene>
<comment type="caution">
    <text evidence="13">The sequence shown here is derived from an EMBL/GenBank/DDBJ whole genome shotgun (WGS) entry which is preliminary data.</text>
</comment>
<keyword evidence="9 11" id="KW-0482">Metalloprotease</keyword>
<keyword evidence="4" id="KW-0812">Transmembrane</keyword>
<dbReference type="RefSeq" id="WP_194047200.1">
    <property type="nucleotide sequence ID" value="NZ_JADEXF010000840.1"/>
</dbReference>
<feature type="domain" description="Peptidase M48" evidence="12">
    <location>
        <begin position="85"/>
        <end position="280"/>
    </location>
</feature>
<organism evidence="13 14">
    <name type="scientific">Nostoc cf. edaphicum LEGE 07299</name>
    <dbReference type="NCBI Taxonomy" id="2777974"/>
    <lineage>
        <taxon>Bacteria</taxon>
        <taxon>Bacillati</taxon>
        <taxon>Cyanobacteriota</taxon>
        <taxon>Cyanophyceae</taxon>
        <taxon>Nostocales</taxon>
        <taxon>Nostocaceae</taxon>
        <taxon>Nostoc</taxon>
    </lineage>
</organism>
<sequence length="322" mass="35788">MENPSVPNPTAAVDLNFGHYLEIRDRQISAHLVGGIPDYAFSLDQKLRQQLMAMGPVRAMVQTLVGWAVPVVQQLHLMESIAVGPQQYPKIHALGEDCAHRLGIGVPQIFIYRDSTSNAYTIATDDVAPIIVLSSDIVESFTPEELKFVIGHECGHIHNLHGVYNTVCEIMTNQLAQGVLQVVPTHGMLEPIIQGGLTIFFKRWSRCAEITCDRAGLICCGDVNTAESALVKLITGGGDSLRDINIEEFRKQYSKVQSTPLQLIELFSTHPLISKRTAALHLFAECDVFHSWRLESFLQDARSKEETDNLCEQVIRVLPKGY</sequence>
<dbReference type="InterPro" id="IPR001915">
    <property type="entry name" value="Peptidase_M48"/>
</dbReference>
<protein>
    <submittedName>
        <fullName evidence="13">M48 family metallopeptidase</fullName>
    </submittedName>
</protein>